<organism evidence="3 4">
    <name type="scientific">Agrococcus baldri</name>
    <dbReference type="NCBI Taxonomy" id="153730"/>
    <lineage>
        <taxon>Bacteria</taxon>
        <taxon>Bacillati</taxon>
        <taxon>Actinomycetota</taxon>
        <taxon>Actinomycetes</taxon>
        <taxon>Micrococcales</taxon>
        <taxon>Microbacteriaceae</taxon>
        <taxon>Agrococcus</taxon>
    </lineage>
</organism>
<gene>
    <name evidence="3" type="ORF">ABA31_04290</name>
</gene>
<evidence type="ECO:0000259" key="2">
    <source>
        <dbReference type="Pfam" id="PF07331"/>
    </source>
</evidence>
<evidence type="ECO:0000256" key="1">
    <source>
        <dbReference type="SAM" id="Phobius"/>
    </source>
</evidence>
<accession>A0AA87UQV0</accession>
<keyword evidence="1" id="KW-0812">Transmembrane</keyword>
<proteinExistence type="predicted"/>
<dbReference type="Pfam" id="PF07331">
    <property type="entry name" value="TctB"/>
    <property type="match status" value="1"/>
</dbReference>
<feature type="transmembrane region" description="Helical" evidence="1">
    <location>
        <begin position="54"/>
        <end position="72"/>
    </location>
</feature>
<dbReference type="Proteomes" id="UP000321749">
    <property type="component" value="Unassembled WGS sequence"/>
</dbReference>
<dbReference type="EMBL" id="BJUU01000002">
    <property type="protein sequence ID" value="GEK79078.1"/>
    <property type="molecule type" value="Genomic_DNA"/>
</dbReference>
<keyword evidence="1" id="KW-1133">Transmembrane helix</keyword>
<feature type="domain" description="DUF1468" evidence="2">
    <location>
        <begin position="23"/>
        <end position="158"/>
    </location>
</feature>
<name>A0AA87UQV0_9MICO</name>
<dbReference type="InterPro" id="IPR009936">
    <property type="entry name" value="DUF1468"/>
</dbReference>
<feature type="transmembrane region" description="Helical" evidence="1">
    <location>
        <begin position="131"/>
        <end position="155"/>
    </location>
</feature>
<dbReference type="RefSeq" id="WP_186808079.1">
    <property type="nucleotide sequence ID" value="NZ_BJUU01000002.1"/>
</dbReference>
<dbReference type="AlphaFoldDB" id="A0AA87UQV0"/>
<evidence type="ECO:0000313" key="4">
    <source>
        <dbReference type="Proteomes" id="UP000321749"/>
    </source>
</evidence>
<protein>
    <recommendedName>
        <fullName evidence="2">DUF1468 domain-containing protein</fullName>
    </recommendedName>
</protein>
<feature type="transmembrane region" description="Helical" evidence="1">
    <location>
        <begin position="92"/>
        <end position="119"/>
    </location>
</feature>
<evidence type="ECO:0000313" key="3">
    <source>
        <dbReference type="EMBL" id="GEK79078.1"/>
    </source>
</evidence>
<keyword evidence="4" id="KW-1185">Reference proteome</keyword>
<keyword evidence="1" id="KW-0472">Membrane</keyword>
<sequence>MTTTTGADASAPQRSRLGVATAAGIGVLGVATVIGALQLGLWTALGPGPGFFPLWLGIILVIASVFWGRQQWRGEVADAVDEGEEANGPWRITAMVASIVIAALLLELLGFQLTILLFLLFHLRVLHRVRWLVTVPVVLVGSLGVFGLFDMLLAVHLPTSSIPFLAAIGL</sequence>
<reference evidence="3 4" key="1">
    <citation type="submission" date="2019-07" db="EMBL/GenBank/DDBJ databases">
        <title>Whole genome shotgun sequence of Agrococcus baldri NBRC 103055.</title>
        <authorList>
            <person name="Hosoyama A."/>
            <person name="Uohara A."/>
            <person name="Ohji S."/>
            <person name="Ichikawa N."/>
        </authorList>
    </citation>
    <scope>NUCLEOTIDE SEQUENCE [LARGE SCALE GENOMIC DNA]</scope>
    <source>
        <strain evidence="3 4">NBRC 103055</strain>
    </source>
</reference>
<feature type="transmembrane region" description="Helical" evidence="1">
    <location>
        <begin position="20"/>
        <end position="42"/>
    </location>
</feature>
<comment type="caution">
    <text evidence="3">The sequence shown here is derived from an EMBL/GenBank/DDBJ whole genome shotgun (WGS) entry which is preliminary data.</text>
</comment>